<dbReference type="RefSeq" id="WP_185527806.1">
    <property type="nucleotide sequence ID" value="NZ_JAARWN010000024.1"/>
</dbReference>
<dbReference type="EMBL" id="JAARWN010000024">
    <property type="protein sequence ID" value="MBC1937781.1"/>
    <property type="molecule type" value="Genomic_DNA"/>
</dbReference>
<protein>
    <submittedName>
        <fullName evidence="1">Uncharacterized protein</fullName>
    </submittedName>
</protein>
<gene>
    <name evidence="1" type="ORF">HCA69_15535</name>
</gene>
<reference evidence="1 2" key="1">
    <citation type="submission" date="2020-03" db="EMBL/GenBank/DDBJ databases">
        <title>Soil Listeria distribution.</title>
        <authorList>
            <person name="Liao J."/>
            <person name="Wiedmann M."/>
        </authorList>
    </citation>
    <scope>NUCLEOTIDE SEQUENCE [LARGE SCALE GENOMIC DNA]</scope>
    <source>
        <strain evidence="1 2">FSL L7-0741</strain>
    </source>
</reference>
<proteinExistence type="predicted"/>
<evidence type="ECO:0000313" key="1">
    <source>
        <dbReference type="EMBL" id="MBC1937781.1"/>
    </source>
</evidence>
<accession>A0A7X1CR70</accession>
<sequence length="76" mass="8738">MADKLIRDIPDAAMQELKSMADKSNYKSLNEFLVSVLTSVAMGNYFEEKEQKYQQLISYVTETLENNTEVLRAITK</sequence>
<comment type="caution">
    <text evidence="1">The sequence shown here is derived from an EMBL/GenBank/DDBJ whole genome shotgun (WGS) entry which is preliminary data.</text>
</comment>
<name>A0A7X1CR70_9LIST</name>
<organism evidence="1 2">
    <name type="scientific">Listeria grandensis</name>
    <dbReference type="NCBI Taxonomy" id="1494963"/>
    <lineage>
        <taxon>Bacteria</taxon>
        <taxon>Bacillati</taxon>
        <taxon>Bacillota</taxon>
        <taxon>Bacilli</taxon>
        <taxon>Bacillales</taxon>
        <taxon>Listeriaceae</taxon>
        <taxon>Listeria</taxon>
    </lineage>
</organism>
<dbReference type="AlphaFoldDB" id="A0A7X1CR70"/>
<evidence type="ECO:0000313" key="2">
    <source>
        <dbReference type="Proteomes" id="UP000535908"/>
    </source>
</evidence>
<dbReference type="Proteomes" id="UP000535908">
    <property type="component" value="Unassembled WGS sequence"/>
</dbReference>